<feature type="compositionally biased region" description="Basic and acidic residues" evidence="1">
    <location>
        <begin position="251"/>
        <end position="260"/>
    </location>
</feature>
<feature type="compositionally biased region" description="Basic and acidic residues" evidence="1">
    <location>
        <begin position="337"/>
        <end position="347"/>
    </location>
</feature>
<feature type="compositionally biased region" description="Low complexity" evidence="1">
    <location>
        <begin position="232"/>
        <end position="243"/>
    </location>
</feature>
<accession>A0A0G4KSI0</accession>
<sequence>MLLLPNALRLPTRAAAPPPPLSSSASHLANDICQRFVPPFQAGRHLPHPRSFRTAVAPRSPSQSPSTTTIPSIASVLRRQATNRQLRRLTLTKPSRRNDAERFSPATHPSPKPKHALNPRSASHRTRLPQSRPPKMVSTAGGIVIAIIILALAGALAWVIFTQLRARKLGLPAPSIASYIPFYKPDPYGSSSSSSGGSGPLATIKGWFGRRNARSAAGAYEQSGATGGGGNNNSNAAGRRGFGPLDPDDAWDARVGHEADSYGPYGAYDEQELGDRGRSAGHAYQAQVHRNGGGNPFDDDAEPSNIGGLRGVSPRPIDTGAATQQQGQQGPKGGSPTERRSMFRENV</sequence>
<protein>
    <submittedName>
        <fullName evidence="3">Uncharacterized protein</fullName>
    </submittedName>
</protein>
<feature type="transmembrane region" description="Helical" evidence="2">
    <location>
        <begin position="137"/>
        <end position="161"/>
    </location>
</feature>
<keyword evidence="2" id="KW-0812">Transmembrane</keyword>
<feature type="compositionally biased region" description="Low complexity" evidence="1">
    <location>
        <begin position="319"/>
        <end position="329"/>
    </location>
</feature>
<feature type="region of interest" description="Disordered" evidence="1">
    <location>
        <begin position="218"/>
        <end position="347"/>
    </location>
</feature>
<organism evidence="3 4">
    <name type="scientific">Verticillium longisporum</name>
    <name type="common">Verticillium dahliae var. longisporum</name>
    <dbReference type="NCBI Taxonomy" id="100787"/>
    <lineage>
        <taxon>Eukaryota</taxon>
        <taxon>Fungi</taxon>
        <taxon>Dikarya</taxon>
        <taxon>Ascomycota</taxon>
        <taxon>Pezizomycotina</taxon>
        <taxon>Sordariomycetes</taxon>
        <taxon>Hypocreomycetidae</taxon>
        <taxon>Glomerellales</taxon>
        <taxon>Plectosphaerellaceae</taxon>
        <taxon>Verticillium</taxon>
    </lineage>
</organism>
<dbReference type="AlphaFoldDB" id="A0A0G4KSI0"/>
<feature type="region of interest" description="Disordered" evidence="1">
    <location>
        <begin position="52"/>
        <end position="135"/>
    </location>
</feature>
<gene>
    <name evidence="3" type="ORF">BN1723_001948</name>
</gene>
<evidence type="ECO:0000256" key="1">
    <source>
        <dbReference type="SAM" id="MobiDB-lite"/>
    </source>
</evidence>
<reference evidence="4" key="1">
    <citation type="submission" date="2015-05" db="EMBL/GenBank/DDBJ databases">
        <authorList>
            <person name="Fogelqvist Johan"/>
        </authorList>
    </citation>
    <scope>NUCLEOTIDE SEQUENCE [LARGE SCALE GENOMIC DNA]</scope>
</reference>
<keyword evidence="2" id="KW-1133">Transmembrane helix</keyword>
<evidence type="ECO:0000313" key="3">
    <source>
        <dbReference type="EMBL" id="CRK12702.1"/>
    </source>
</evidence>
<proteinExistence type="predicted"/>
<evidence type="ECO:0000256" key="2">
    <source>
        <dbReference type="SAM" id="Phobius"/>
    </source>
</evidence>
<feature type="compositionally biased region" description="Basic residues" evidence="1">
    <location>
        <begin position="111"/>
        <end position="127"/>
    </location>
</feature>
<keyword evidence="2" id="KW-0472">Membrane</keyword>
<dbReference type="EMBL" id="CVQI01003335">
    <property type="protein sequence ID" value="CRK12702.1"/>
    <property type="molecule type" value="Genomic_DNA"/>
</dbReference>
<dbReference type="Proteomes" id="UP000045706">
    <property type="component" value="Unassembled WGS sequence"/>
</dbReference>
<evidence type="ECO:0000313" key="4">
    <source>
        <dbReference type="Proteomes" id="UP000045706"/>
    </source>
</evidence>
<name>A0A0G4KSI0_VERLO</name>
<feature type="compositionally biased region" description="Low complexity" evidence="1">
    <location>
        <begin position="60"/>
        <end position="75"/>
    </location>
</feature>